<evidence type="ECO:0000313" key="9">
    <source>
        <dbReference type="Proteomes" id="UP000257109"/>
    </source>
</evidence>
<keyword evidence="6" id="KW-0695">RNA-directed DNA polymerase</keyword>
<keyword evidence="5" id="KW-0378">Hydrolase</keyword>
<dbReference type="PROSITE" id="PS50878">
    <property type="entry name" value="RT_POL"/>
    <property type="match status" value="1"/>
</dbReference>
<dbReference type="GO" id="GO:0004519">
    <property type="term" value="F:endonuclease activity"/>
    <property type="evidence" value="ECO:0007669"/>
    <property type="project" value="UniProtKB-KW"/>
</dbReference>
<dbReference type="Pfam" id="PF17917">
    <property type="entry name" value="RT_RNaseH"/>
    <property type="match status" value="1"/>
</dbReference>
<evidence type="ECO:0000256" key="5">
    <source>
        <dbReference type="ARBA" id="ARBA00022801"/>
    </source>
</evidence>
<feature type="domain" description="Reverse transcriptase" evidence="7">
    <location>
        <begin position="1"/>
        <end position="81"/>
    </location>
</feature>
<keyword evidence="2" id="KW-0548">Nucleotidyltransferase</keyword>
<comment type="caution">
    <text evidence="8">The sequence shown here is derived from an EMBL/GenBank/DDBJ whole genome shotgun (WGS) entry which is preliminary data.</text>
</comment>
<keyword evidence="4" id="KW-0255">Endonuclease</keyword>
<keyword evidence="1" id="KW-0808">Transferase</keyword>
<organism evidence="8 9">
    <name type="scientific">Mucuna pruriens</name>
    <name type="common">Velvet bean</name>
    <name type="synonym">Dolichos pruriens</name>
    <dbReference type="NCBI Taxonomy" id="157652"/>
    <lineage>
        <taxon>Eukaryota</taxon>
        <taxon>Viridiplantae</taxon>
        <taxon>Streptophyta</taxon>
        <taxon>Embryophyta</taxon>
        <taxon>Tracheophyta</taxon>
        <taxon>Spermatophyta</taxon>
        <taxon>Magnoliopsida</taxon>
        <taxon>eudicotyledons</taxon>
        <taxon>Gunneridae</taxon>
        <taxon>Pentapetalae</taxon>
        <taxon>rosids</taxon>
        <taxon>fabids</taxon>
        <taxon>Fabales</taxon>
        <taxon>Fabaceae</taxon>
        <taxon>Papilionoideae</taxon>
        <taxon>50 kb inversion clade</taxon>
        <taxon>NPAAA clade</taxon>
        <taxon>indigoferoid/millettioid clade</taxon>
        <taxon>Phaseoleae</taxon>
        <taxon>Mucuna</taxon>
    </lineage>
</organism>
<evidence type="ECO:0000313" key="8">
    <source>
        <dbReference type="EMBL" id="RDY11698.1"/>
    </source>
</evidence>
<feature type="non-terminal residue" evidence="8">
    <location>
        <position position="1"/>
    </location>
</feature>
<dbReference type="InterPro" id="IPR043128">
    <property type="entry name" value="Rev_trsase/Diguanyl_cyclase"/>
</dbReference>
<protein>
    <submittedName>
        <fullName evidence="8">Retrovirus-related Pol polyprotein from transposon 17.6</fullName>
    </submittedName>
</protein>
<name>A0A371I9J0_MUCPR</name>
<evidence type="ECO:0000259" key="7">
    <source>
        <dbReference type="PROSITE" id="PS50878"/>
    </source>
</evidence>
<accession>A0A371I9J0</accession>
<dbReference type="STRING" id="157652.A0A371I9J0"/>
<sequence>MPFGLTNARSTFTRLMNHVLHSFIGKFVVVYFDDILIYNKTLHEHVEHLHVVFNVLRENKLYGNLKKCSFWIEYIWDSIELSTYDMELNALVRTLQIWQHYFWSREFIIHYDHQCLKFLKSQGSKIIKEYFEVIEVSLMRANMLESNKATMAWFLHSLNKDIQDVVELYHYTILDDLVY</sequence>
<dbReference type="Gene3D" id="3.30.70.270">
    <property type="match status" value="1"/>
</dbReference>
<evidence type="ECO:0000256" key="3">
    <source>
        <dbReference type="ARBA" id="ARBA00022722"/>
    </source>
</evidence>
<dbReference type="InterPro" id="IPR000477">
    <property type="entry name" value="RT_dom"/>
</dbReference>
<reference evidence="8" key="1">
    <citation type="submission" date="2018-05" db="EMBL/GenBank/DDBJ databases">
        <title>Draft genome of Mucuna pruriens seed.</title>
        <authorList>
            <person name="Nnadi N.E."/>
            <person name="Vos R."/>
            <person name="Hasami M.H."/>
            <person name="Devisetty U.K."/>
            <person name="Aguiy J.C."/>
        </authorList>
    </citation>
    <scope>NUCLEOTIDE SEQUENCE [LARGE SCALE GENOMIC DNA]</scope>
    <source>
        <strain evidence="8">JCA_2017</strain>
    </source>
</reference>
<dbReference type="PANTHER" id="PTHR24559:SF437">
    <property type="entry name" value="RNA-DIRECTED DNA POLYMERASE HOMOLOG"/>
    <property type="match status" value="1"/>
</dbReference>
<dbReference type="SUPFAM" id="SSF56672">
    <property type="entry name" value="DNA/RNA polymerases"/>
    <property type="match status" value="1"/>
</dbReference>
<dbReference type="EMBL" id="QJKJ01000596">
    <property type="protein sequence ID" value="RDY11698.1"/>
    <property type="molecule type" value="Genomic_DNA"/>
</dbReference>
<evidence type="ECO:0000256" key="6">
    <source>
        <dbReference type="ARBA" id="ARBA00022918"/>
    </source>
</evidence>
<dbReference type="OrthoDB" id="1731207at2759"/>
<evidence type="ECO:0000256" key="1">
    <source>
        <dbReference type="ARBA" id="ARBA00022679"/>
    </source>
</evidence>
<dbReference type="InterPro" id="IPR043502">
    <property type="entry name" value="DNA/RNA_pol_sf"/>
</dbReference>
<dbReference type="GO" id="GO:0016787">
    <property type="term" value="F:hydrolase activity"/>
    <property type="evidence" value="ECO:0007669"/>
    <property type="project" value="UniProtKB-KW"/>
</dbReference>
<dbReference type="PANTHER" id="PTHR24559">
    <property type="entry name" value="TRANSPOSON TY3-I GAG-POL POLYPROTEIN"/>
    <property type="match status" value="1"/>
</dbReference>
<evidence type="ECO:0000256" key="2">
    <source>
        <dbReference type="ARBA" id="ARBA00022695"/>
    </source>
</evidence>
<dbReference type="CDD" id="cd01647">
    <property type="entry name" value="RT_LTR"/>
    <property type="match status" value="1"/>
</dbReference>
<dbReference type="GO" id="GO:0003964">
    <property type="term" value="F:RNA-directed DNA polymerase activity"/>
    <property type="evidence" value="ECO:0007669"/>
    <property type="project" value="UniProtKB-KW"/>
</dbReference>
<dbReference type="Proteomes" id="UP000257109">
    <property type="component" value="Unassembled WGS sequence"/>
</dbReference>
<evidence type="ECO:0000256" key="4">
    <source>
        <dbReference type="ARBA" id="ARBA00022759"/>
    </source>
</evidence>
<dbReference type="Pfam" id="PF00078">
    <property type="entry name" value="RVT_1"/>
    <property type="match status" value="1"/>
</dbReference>
<proteinExistence type="predicted"/>
<dbReference type="InterPro" id="IPR041373">
    <property type="entry name" value="RT_RNaseH"/>
</dbReference>
<keyword evidence="9" id="KW-1185">Reference proteome</keyword>
<keyword evidence="3" id="KW-0540">Nuclease</keyword>
<dbReference type="AlphaFoldDB" id="A0A371I9J0"/>
<dbReference type="InterPro" id="IPR053134">
    <property type="entry name" value="RNA-dir_DNA_polymerase"/>
</dbReference>
<gene>
    <name evidence="8" type="primary">pol</name>
    <name evidence="8" type="ORF">CR513_03603</name>
</gene>